<dbReference type="EMBL" id="CP022684">
    <property type="protein sequence ID" value="AUM13762.1"/>
    <property type="molecule type" value="Genomic_DNA"/>
</dbReference>
<dbReference type="KEGG" id="kak:Kalk_15610"/>
<protein>
    <recommendedName>
        <fullName evidence="1">DUF2169 domain-containing protein</fullName>
    </recommendedName>
</protein>
<evidence type="ECO:0000313" key="2">
    <source>
        <dbReference type="EMBL" id="AUM13762.1"/>
    </source>
</evidence>
<keyword evidence="3" id="KW-1185">Reference proteome</keyword>
<feature type="domain" description="DUF2169" evidence="1">
    <location>
        <begin position="24"/>
        <end position="314"/>
    </location>
</feature>
<organism evidence="2 3">
    <name type="scientific">Ketobacter alkanivorans</name>
    <dbReference type="NCBI Taxonomy" id="1917421"/>
    <lineage>
        <taxon>Bacteria</taxon>
        <taxon>Pseudomonadati</taxon>
        <taxon>Pseudomonadota</taxon>
        <taxon>Gammaproteobacteria</taxon>
        <taxon>Pseudomonadales</taxon>
        <taxon>Ketobacteraceae</taxon>
        <taxon>Ketobacter</taxon>
    </lineage>
</organism>
<dbReference type="Pfam" id="PF09937">
    <property type="entry name" value="DUF2169"/>
    <property type="match status" value="1"/>
</dbReference>
<gene>
    <name evidence="2" type="ORF">Kalk_15610</name>
</gene>
<evidence type="ECO:0000259" key="1">
    <source>
        <dbReference type="Pfam" id="PF09937"/>
    </source>
</evidence>
<dbReference type="Proteomes" id="UP000235116">
    <property type="component" value="Chromosome"/>
</dbReference>
<dbReference type="RefSeq" id="WP_101895137.1">
    <property type="nucleotide sequence ID" value="NZ_CP022684.1"/>
</dbReference>
<sequence>MWELNNKTPFAVGKSWGRDINGWHQWLVAVKGTYDISETGTLSLAEEQSPALLAPEYFGEPGQSSLKYDADVVAGKPATDILVNGTAHAPGGKPSVEFAVALRINDQQKALKVLGERHWEQGIMGLKPSTPRPILSAPIRYERAFGGYDHSHPNPKKHTWDPRNPVGCGVVASALDTLSAQQGMPLHQFEYLKGDPKKAGPAGFGAIDSFWSPRRELTGTYDKAWQEQRHPLLPLDWDSRCLQCAPKDQQSEKPLRGGETIELIHLTPQGKLQFQLPRVYLAFTTYIDNRIEEHRAQLSSVIIEPDQRQLKMVWTTSLLCRNEADYLDQTIIRQKRYQ</sequence>
<evidence type="ECO:0000313" key="3">
    <source>
        <dbReference type="Proteomes" id="UP000235116"/>
    </source>
</evidence>
<dbReference type="OrthoDB" id="5290767at2"/>
<name>A0A2K9LNA5_9GAMM</name>
<accession>A0A2K9LNA5</accession>
<dbReference type="InterPro" id="IPR018683">
    <property type="entry name" value="DUF2169"/>
</dbReference>
<proteinExistence type="predicted"/>
<reference evidence="3" key="1">
    <citation type="submission" date="2017-08" db="EMBL/GenBank/DDBJ databases">
        <title>Direct submision.</title>
        <authorList>
            <person name="Kim S.-J."/>
            <person name="Rhee S.-K."/>
        </authorList>
    </citation>
    <scope>NUCLEOTIDE SEQUENCE [LARGE SCALE GENOMIC DNA]</scope>
    <source>
        <strain evidence="3">GI5</strain>
    </source>
</reference>
<dbReference type="AlphaFoldDB" id="A0A2K9LNA5"/>